<sequence>MQKVINHEWFYPHDPETVWTYLTDSDLMKKWLMPNDFKPVVGHQFSFTALPRPQFGFDGKIHCEVLEIIPLKRLSYSWKGGWRGKVSLDSKVTWTLTPKEGGTMLSLEHSGFKGFKNVIPYLVMNKGWEKISKRIFMHLVKQPL</sequence>
<dbReference type="InterPro" id="IPR013538">
    <property type="entry name" value="ASHA1/2-like_C"/>
</dbReference>
<evidence type="ECO:0000256" key="1">
    <source>
        <dbReference type="ARBA" id="ARBA00006817"/>
    </source>
</evidence>
<dbReference type="Pfam" id="PF08327">
    <property type="entry name" value="AHSA1"/>
    <property type="match status" value="1"/>
</dbReference>
<comment type="similarity">
    <text evidence="1">Belongs to the AHA1 family.</text>
</comment>
<proteinExistence type="inferred from homology"/>
<dbReference type="EMBL" id="CP112998">
    <property type="protein sequence ID" value="WAC14929.1"/>
    <property type="molecule type" value="Genomic_DNA"/>
</dbReference>
<accession>A0A9E8NDU9</accession>
<dbReference type="RefSeq" id="WP_244820296.1">
    <property type="nucleotide sequence ID" value="NZ_CP112998.1"/>
</dbReference>
<gene>
    <name evidence="3" type="ORF">ON006_13380</name>
</gene>
<evidence type="ECO:0000259" key="2">
    <source>
        <dbReference type="Pfam" id="PF08327"/>
    </source>
</evidence>
<dbReference type="SUPFAM" id="SSF55961">
    <property type="entry name" value="Bet v1-like"/>
    <property type="match status" value="1"/>
</dbReference>
<name>A0A9E8NDU9_9BACT</name>
<dbReference type="Gene3D" id="3.30.530.20">
    <property type="match status" value="1"/>
</dbReference>
<organism evidence="3 4">
    <name type="scientific">Dyadobacter pollutisoli</name>
    <dbReference type="NCBI Taxonomy" id="2910158"/>
    <lineage>
        <taxon>Bacteria</taxon>
        <taxon>Pseudomonadati</taxon>
        <taxon>Bacteroidota</taxon>
        <taxon>Cytophagia</taxon>
        <taxon>Cytophagales</taxon>
        <taxon>Spirosomataceae</taxon>
        <taxon>Dyadobacter</taxon>
    </lineage>
</organism>
<keyword evidence="4" id="KW-1185">Reference proteome</keyword>
<evidence type="ECO:0000313" key="3">
    <source>
        <dbReference type="EMBL" id="WAC14929.1"/>
    </source>
</evidence>
<reference evidence="3" key="1">
    <citation type="submission" date="2022-11" db="EMBL/GenBank/DDBJ databases">
        <title>Dyadobacter pollutisoli sp. nov., isolated from plastic dumped soil.</title>
        <authorList>
            <person name="Kim J.M."/>
            <person name="Kim K.R."/>
            <person name="Lee J.K."/>
            <person name="Hao L."/>
            <person name="Jeon C.O."/>
        </authorList>
    </citation>
    <scope>NUCLEOTIDE SEQUENCE</scope>
    <source>
        <strain evidence="3">U1</strain>
    </source>
</reference>
<dbReference type="AlphaFoldDB" id="A0A9E8NDU9"/>
<evidence type="ECO:0000313" key="4">
    <source>
        <dbReference type="Proteomes" id="UP001164653"/>
    </source>
</evidence>
<protein>
    <submittedName>
        <fullName evidence="3">SRPBCC domain-containing protein</fullName>
    </submittedName>
</protein>
<dbReference type="CDD" id="cd07814">
    <property type="entry name" value="SRPBCC_CalC_Aha1-like"/>
    <property type="match status" value="1"/>
</dbReference>
<feature type="domain" description="Activator of Hsp90 ATPase homologue 1/2-like C-terminal" evidence="2">
    <location>
        <begin position="14"/>
        <end position="134"/>
    </location>
</feature>
<dbReference type="KEGG" id="dpf:ON006_13380"/>
<dbReference type="InterPro" id="IPR023393">
    <property type="entry name" value="START-like_dom_sf"/>
</dbReference>
<dbReference type="Proteomes" id="UP001164653">
    <property type="component" value="Chromosome"/>
</dbReference>